<evidence type="ECO:0000313" key="2">
    <source>
        <dbReference type="EMBL" id="PRQ06084.1"/>
    </source>
</evidence>
<gene>
    <name evidence="2" type="ORF">ENSA7_42240</name>
</gene>
<evidence type="ECO:0000313" key="3">
    <source>
        <dbReference type="Proteomes" id="UP000238823"/>
    </source>
</evidence>
<dbReference type="EMBL" id="PVNL01000084">
    <property type="protein sequence ID" value="PRQ06084.1"/>
    <property type="molecule type" value="Genomic_DNA"/>
</dbReference>
<sequence>MQGSAPSGLEVGRAFAARSGDEQRIRPVHTALLPFER</sequence>
<dbReference type="Proteomes" id="UP000238823">
    <property type="component" value="Unassembled WGS sequence"/>
</dbReference>
<name>A0A2S9YLW1_9BACT</name>
<feature type="region of interest" description="Disordered" evidence="1">
    <location>
        <begin position="1"/>
        <end position="23"/>
    </location>
</feature>
<comment type="caution">
    <text evidence="2">The sequence shown here is derived from an EMBL/GenBank/DDBJ whole genome shotgun (WGS) entry which is preliminary data.</text>
</comment>
<proteinExistence type="predicted"/>
<protein>
    <submittedName>
        <fullName evidence="2">Uncharacterized protein</fullName>
    </submittedName>
</protein>
<reference evidence="2 3" key="1">
    <citation type="submission" date="2018-03" db="EMBL/GenBank/DDBJ databases">
        <title>Draft Genome Sequences of the Obligatory Marine Myxobacteria Enhygromyxa salina SWB007.</title>
        <authorList>
            <person name="Poehlein A."/>
            <person name="Moghaddam J.A."/>
            <person name="Harms H."/>
            <person name="Alanjari M."/>
            <person name="Koenig G.M."/>
            <person name="Daniel R."/>
            <person name="Schaeberle T.F."/>
        </authorList>
    </citation>
    <scope>NUCLEOTIDE SEQUENCE [LARGE SCALE GENOMIC DNA]</scope>
    <source>
        <strain evidence="2 3">SWB007</strain>
    </source>
</reference>
<evidence type="ECO:0000256" key="1">
    <source>
        <dbReference type="SAM" id="MobiDB-lite"/>
    </source>
</evidence>
<accession>A0A2S9YLW1</accession>
<organism evidence="2 3">
    <name type="scientific">Enhygromyxa salina</name>
    <dbReference type="NCBI Taxonomy" id="215803"/>
    <lineage>
        <taxon>Bacteria</taxon>
        <taxon>Pseudomonadati</taxon>
        <taxon>Myxococcota</taxon>
        <taxon>Polyangia</taxon>
        <taxon>Nannocystales</taxon>
        <taxon>Nannocystaceae</taxon>
        <taxon>Enhygromyxa</taxon>
    </lineage>
</organism>
<dbReference type="AlphaFoldDB" id="A0A2S9YLW1"/>